<dbReference type="PANTHER" id="PTHR42996:SF1">
    <property type="entry name" value="PHOSPHATE-BINDING PROTEIN PSTS"/>
    <property type="match status" value="1"/>
</dbReference>
<dbReference type="Proteomes" id="UP000002255">
    <property type="component" value="Chromosome"/>
</dbReference>
<dbReference type="CDD" id="cd13565">
    <property type="entry name" value="PBP2_PstS"/>
    <property type="match status" value="1"/>
</dbReference>
<dbReference type="SUPFAM" id="SSF53850">
    <property type="entry name" value="Periplasmic binding protein-like II"/>
    <property type="match status" value="1"/>
</dbReference>
<feature type="chain" id="PRO_5039646286" description="Phosphate-binding protein" evidence="5">
    <location>
        <begin position="28"/>
        <end position="388"/>
    </location>
</feature>
<keyword evidence="5" id="KW-0732">Signal</keyword>
<feature type="signal peptide" evidence="5">
    <location>
        <begin position="1"/>
        <end position="27"/>
    </location>
</feature>
<comment type="similarity">
    <text evidence="1 4">Belongs to the PstS family.</text>
</comment>
<evidence type="ECO:0000313" key="7">
    <source>
        <dbReference type="EMBL" id="ACZ31970.1"/>
    </source>
</evidence>
<dbReference type="NCBIfam" id="TIGR00975">
    <property type="entry name" value="3a0107s03"/>
    <property type="match status" value="1"/>
</dbReference>
<proteinExistence type="inferred from homology"/>
<evidence type="ECO:0000313" key="8">
    <source>
        <dbReference type="Proteomes" id="UP000002255"/>
    </source>
</evidence>
<dbReference type="GO" id="GO:0035435">
    <property type="term" value="P:phosphate ion transmembrane transport"/>
    <property type="evidence" value="ECO:0007669"/>
    <property type="project" value="InterPro"/>
</dbReference>
<evidence type="ECO:0000256" key="1">
    <source>
        <dbReference type="ARBA" id="ARBA00008725"/>
    </source>
</evidence>
<dbReference type="RefSeq" id="WP_012879712.1">
    <property type="nucleotide sequence ID" value="NC_013530.1"/>
</dbReference>
<dbReference type="PANTHER" id="PTHR42996">
    <property type="entry name" value="PHOSPHATE-BINDING PROTEIN PSTS"/>
    <property type="match status" value="1"/>
</dbReference>
<dbReference type="Pfam" id="PF12849">
    <property type="entry name" value="PBP_like_2"/>
    <property type="match status" value="1"/>
</dbReference>
<sequence>MDRLVKLSRITRAGSAVMVGALALALAGCGSDDPTGSGNDTSETPTEGAATADAAAAVDAAAISGEFSGAGASSQESAMEAWIAGFQTTNPDVTINYDPAGSGAGRGQFLAGGVAWAGSDAVLKDEEIETSRTVCGPDGAISLPVYVSPIAVAFNLPGIDSLNLAPATIAGIFTGAITTWDAPEIAADNPGVELPATEITAVHRSDDSGTTENFTDYLAATASEVWTFEPDGVFPVEGGDSAEGSSGVIGVVRQTEGAVTYVDASKVGEGIGTAAVKVGEEWVAFTPEAAAAAVDASPLVEGRHANDLAFELDRTTTDPSAYPLVLISYAIACQNYSDEATGDFVKAFLGFIASAPGQEAAAQAAGSAPISGDLESKVQAAIAAITVG</sequence>
<organism evidence="7 8">
    <name type="scientific">Xylanimonas cellulosilytica (strain DSM 15894 / JCM 12276 / CECT 5975 / KCTC 9989 / LMG 20990 / NBRC 107835 / XIL07)</name>
    <dbReference type="NCBI Taxonomy" id="446471"/>
    <lineage>
        <taxon>Bacteria</taxon>
        <taxon>Bacillati</taxon>
        <taxon>Actinomycetota</taxon>
        <taxon>Actinomycetes</taxon>
        <taxon>Micrococcales</taxon>
        <taxon>Promicromonosporaceae</taxon>
        <taxon>Xylanimonas</taxon>
    </lineage>
</organism>
<evidence type="ECO:0000256" key="4">
    <source>
        <dbReference type="PIRNR" id="PIRNR002756"/>
    </source>
</evidence>
<dbReference type="EMBL" id="CP001821">
    <property type="protein sequence ID" value="ACZ31970.1"/>
    <property type="molecule type" value="Genomic_DNA"/>
</dbReference>
<evidence type="ECO:0000259" key="6">
    <source>
        <dbReference type="Pfam" id="PF12849"/>
    </source>
</evidence>
<dbReference type="PIRSF" id="PIRSF002756">
    <property type="entry name" value="PstS"/>
    <property type="match status" value="1"/>
</dbReference>
<dbReference type="eggNOG" id="COG0226">
    <property type="taxonomic scope" value="Bacteria"/>
</dbReference>
<accession>D1BZ73</accession>
<dbReference type="Gene3D" id="3.40.190.10">
    <property type="entry name" value="Periplasmic binding protein-like II"/>
    <property type="match status" value="2"/>
</dbReference>
<dbReference type="AlphaFoldDB" id="D1BZ73"/>
<dbReference type="KEGG" id="xce:Xcel_2964"/>
<dbReference type="PROSITE" id="PS51257">
    <property type="entry name" value="PROKAR_LIPOPROTEIN"/>
    <property type="match status" value="1"/>
</dbReference>
<evidence type="ECO:0000256" key="3">
    <source>
        <dbReference type="ARBA" id="ARBA00022592"/>
    </source>
</evidence>
<dbReference type="GO" id="GO:0042301">
    <property type="term" value="F:phosphate ion binding"/>
    <property type="evidence" value="ECO:0007669"/>
    <property type="project" value="InterPro"/>
</dbReference>
<keyword evidence="8" id="KW-1185">Reference proteome</keyword>
<dbReference type="STRING" id="446471.Xcel_2964"/>
<dbReference type="GO" id="GO:0043190">
    <property type="term" value="C:ATP-binding cassette (ABC) transporter complex"/>
    <property type="evidence" value="ECO:0007669"/>
    <property type="project" value="InterPro"/>
</dbReference>
<keyword evidence="3 4" id="KW-0592">Phosphate transport</keyword>
<feature type="domain" description="PBP" evidence="6">
    <location>
        <begin position="61"/>
        <end position="355"/>
    </location>
</feature>
<dbReference type="InterPro" id="IPR024370">
    <property type="entry name" value="PBP_domain"/>
</dbReference>
<reference evidence="7 8" key="2">
    <citation type="journal article" date="2010" name="Stand. Genomic Sci.">
        <title>Complete genome sequence of Xylanimonas cellulosilytica type strain (XIL07).</title>
        <authorList>
            <person name="Foster B."/>
            <person name="Pukall R."/>
            <person name="Abt B."/>
            <person name="Nolan M."/>
            <person name="Glavina Del Rio T."/>
            <person name="Chen F."/>
            <person name="Lucas S."/>
            <person name="Tice H."/>
            <person name="Pitluck S."/>
            <person name="Cheng J.-F."/>
            <person name="Chertkov O."/>
            <person name="Brettin T."/>
            <person name="Han C."/>
            <person name="Detter J.C."/>
            <person name="Bruce D."/>
            <person name="Goodwin L."/>
            <person name="Ivanova N."/>
            <person name="Mavromatis K."/>
            <person name="Pati A."/>
            <person name="Mikhailova N."/>
            <person name="Chen A."/>
            <person name="Palaniappan K."/>
            <person name="Land M."/>
            <person name="Hauser L."/>
            <person name="Chang Y.-J."/>
            <person name="Jeffries C.D."/>
            <person name="Chain P."/>
            <person name="Rohde M."/>
            <person name="Goeker M."/>
            <person name="Bristow J."/>
            <person name="Eisen J.A."/>
            <person name="Markowitz V."/>
            <person name="Hugenholtz P."/>
            <person name="Kyrpides N.C."/>
            <person name="Klenk H.-P."/>
            <person name="Lapidus A."/>
        </authorList>
    </citation>
    <scope>NUCLEOTIDE SEQUENCE [LARGE SCALE GENOMIC DNA]</scope>
    <source>
        <strain evidence="8">DSM 15894 / CECT 5975 / LMG 20990 / XIL07</strain>
    </source>
</reference>
<evidence type="ECO:0000256" key="5">
    <source>
        <dbReference type="SAM" id="SignalP"/>
    </source>
</evidence>
<dbReference type="HOGENOM" id="CLU_034528_0_0_11"/>
<evidence type="ECO:0000256" key="2">
    <source>
        <dbReference type="ARBA" id="ARBA00022448"/>
    </source>
</evidence>
<protein>
    <recommendedName>
        <fullName evidence="4">Phosphate-binding protein</fullName>
    </recommendedName>
</protein>
<dbReference type="InterPro" id="IPR050962">
    <property type="entry name" value="Phosphate-bind_PstS"/>
</dbReference>
<reference evidence="8" key="1">
    <citation type="submission" date="2009-11" db="EMBL/GenBank/DDBJ databases">
        <title>The complete chromosome of Xylanimonas cellulosilytica DSM 15894.</title>
        <authorList>
            <consortium name="US DOE Joint Genome Institute (JGI-PGF)"/>
            <person name="Lucas S."/>
            <person name="Copeland A."/>
            <person name="Lapidus A."/>
            <person name="Glavina del Rio T."/>
            <person name="Dalin E."/>
            <person name="Tice H."/>
            <person name="Bruce D."/>
            <person name="Goodwin L."/>
            <person name="Pitluck S."/>
            <person name="Kyrpides N."/>
            <person name="Mavromatis K."/>
            <person name="Ivanova N."/>
            <person name="Mikhailova N."/>
            <person name="Foster B."/>
            <person name="Clum A."/>
            <person name="Brettin T."/>
            <person name="Detter J.C."/>
            <person name="Han C."/>
            <person name="Larimer F."/>
            <person name="Land M."/>
            <person name="Hauser L."/>
            <person name="Markowitz V."/>
            <person name="Cheng J.F."/>
            <person name="Hugenholtz P."/>
            <person name="Woyke T."/>
            <person name="Wu D."/>
            <person name="Gehrich-Schroeter G."/>
            <person name="Schneider S."/>
            <person name="Pukall S.R."/>
            <person name="Klenk H.P."/>
            <person name="Eisen J.A."/>
        </authorList>
    </citation>
    <scope>NUCLEOTIDE SEQUENCE [LARGE SCALE GENOMIC DNA]</scope>
    <source>
        <strain evidence="8">DSM 15894 / CECT 5975 / LMG 20990 / XIL07</strain>
    </source>
</reference>
<name>D1BZ73_XYLCX</name>
<gene>
    <name evidence="7" type="ordered locus">Xcel_2964</name>
</gene>
<keyword evidence="2 4" id="KW-0813">Transport</keyword>
<dbReference type="InterPro" id="IPR005673">
    <property type="entry name" value="ABC_phos-bd_PstS"/>
</dbReference>